<evidence type="ECO:0000313" key="2">
    <source>
        <dbReference type="EMBL" id="EDT70105.1"/>
    </source>
</evidence>
<name>B1V6R0_CLOPF</name>
<dbReference type="EMBL" id="ABOO01000050">
    <property type="protein sequence ID" value="EDT70487.1"/>
    <property type="molecule type" value="Genomic_DNA"/>
</dbReference>
<dbReference type="RefSeq" id="WP_003476140.1">
    <property type="nucleotide sequence ID" value="NZ_ABOO01000049.1"/>
</dbReference>
<proteinExistence type="predicted"/>
<dbReference type="EMBL" id="ABOO01000079">
    <property type="protein sequence ID" value="EDT70105.1"/>
    <property type="molecule type" value="Genomic_DNA"/>
</dbReference>
<evidence type="ECO:0000313" key="4">
    <source>
        <dbReference type="EMBL" id="EDT70487.1"/>
    </source>
</evidence>
<keyword evidence="1" id="KW-0472">Membrane</keyword>
<evidence type="ECO:0000256" key="1">
    <source>
        <dbReference type="SAM" id="Phobius"/>
    </source>
</evidence>
<keyword evidence="1" id="KW-0812">Transmembrane</keyword>
<sequence length="113" mass="13485">MMDILMEMLMPFMIILSFIFFIIASVYLIWMIICIMKKKRNNDGYEMIEETKESYDESTVYRAIITIGNEKIEIEVDDYDIEDTIIKIETKDEKLYLTDTKNVVLISDKKEIF</sequence>
<evidence type="ECO:0000313" key="3">
    <source>
        <dbReference type="EMBL" id="EDT70408.1"/>
    </source>
</evidence>
<evidence type="ECO:0000313" key="6">
    <source>
        <dbReference type="Proteomes" id="UP000003188"/>
    </source>
</evidence>
<accession>B1V6R0</accession>
<keyword evidence="1" id="KW-1133">Transmembrane helix</keyword>
<feature type="transmembrane region" description="Helical" evidence="1">
    <location>
        <begin position="12"/>
        <end position="33"/>
    </location>
</feature>
<protein>
    <submittedName>
        <fullName evidence="5">Uncharacterized protein</fullName>
    </submittedName>
</protein>
<dbReference type="EMBL" id="ABOO01000053">
    <property type="protein sequence ID" value="EDT70408.1"/>
    <property type="molecule type" value="Genomic_DNA"/>
</dbReference>
<dbReference type="EMBL" id="ABOO01000049">
    <property type="protein sequence ID" value="EDT70497.1"/>
    <property type="molecule type" value="Genomic_DNA"/>
</dbReference>
<comment type="caution">
    <text evidence="5">The sequence shown here is derived from an EMBL/GenBank/DDBJ whole genome shotgun (WGS) entry which is preliminary data.</text>
</comment>
<reference evidence="5 6" key="1">
    <citation type="submission" date="2008-03" db="EMBL/GenBank/DDBJ databases">
        <authorList>
            <person name="Paulsen I."/>
            <person name="Sebastian Y."/>
        </authorList>
    </citation>
    <scope>NUCLEOTIDE SEQUENCE [LARGE SCALE GENOMIC DNA]</scope>
    <source>
        <strain evidence="6">D str. JGS1721</strain>
        <strain evidence="5">JGS1721</strain>
    </source>
</reference>
<evidence type="ECO:0000313" key="5">
    <source>
        <dbReference type="EMBL" id="EDT70497.1"/>
    </source>
</evidence>
<dbReference type="Proteomes" id="UP000003188">
    <property type="component" value="Unassembled WGS sequence"/>
</dbReference>
<dbReference type="AlphaFoldDB" id="B1V6R0"/>
<gene>
    <name evidence="5" type="ORF">CJD_0700</name>
    <name evidence="3" type="ORF">CJD_A0272</name>
    <name evidence="4" type="ORF">CJD_A0335</name>
    <name evidence="2" type="ORF">CJD_A0659</name>
</gene>
<organism evidence="5 6">
    <name type="scientific">Clostridium perfringens D str. JGS1721</name>
    <dbReference type="NCBI Taxonomy" id="488537"/>
    <lineage>
        <taxon>Bacteria</taxon>
        <taxon>Bacillati</taxon>
        <taxon>Bacillota</taxon>
        <taxon>Clostridia</taxon>
        <taxon>Eubacteriales</taxon>
        <taxon>Clostridiaceae</taxon>
        <taxon>Clostridium</taxon>
    </lineage>
</organism>